<organism evidence="1 2">
    <name type="scientific">Mucilaginibacter glaciei</name>
    <dbReference type="NCBI Taxonomy" id="2772109"/>
    <lineage>
        <taxon>Bacteria</taxon>
        <taxon>Pseudomonadati</taxon>
        <taxon>Bacteroidota</taxon>
        <taxon>Sphingobacteriia</taxon>
        <taxon>Sphingobacteriales</taxon>
        <taxon>Sphingobacteriaceae</taxon>
        <taxon>Mucilaginibacter</taxon>
    </lineage>
</organism>
<evidence type="ECO:0000313" key="2">
    <source>
        <dbReference type="Proteomes" id="UP000619078"/>
    </source>
</evidence>
<accession>A0A926S2V1</accession>
<dbReference type="AlphaFoldDB" id="A0A926S2V1"/>
<dbReference type="EMBL" id="JACWMX010000005">
    <property type="protein sequence ID" value="MBD1394257.1"/>
    <property type="molecule type" value="Genomic_DNA"/>
</dbReference>
<reference evidence="1" key="1">
    <citation type="submission" date="2020-09" db="EMBL/GenBank/DDBJ databases">
        <title>Novel species of Mucilaginibacter isolated from a glacier on the Tibetan Plateau.</title>
        <authorList>
            <person name="Liu Q."/>
            <person name="Xin Y.-H."/>
        </authorList>
    </citation>
    <scope>NUCLEOTIDE SEQUENCE</scope>
    <source>
        <strain evidence="1">ZB1P21</strain>
    </source>
</reference>
<gene>
    <name evidence="1" type="ORF">IDJ76_14200</name>
</gene>
<protein>
    <submittedName>
        <fullName evidence="1">Uncharacterized protein</fullName>
    </submittedName>
</protein>
<proteinExistence type="predicted"/>
<name>A0A926S2V1_9SPHI</name>
<comment type="caution">
    <text evidence="1">The sequence shown here is derived from an EMBL/GenBank/DDBJ whole genome shotgun (WGS) entry which is preliminary data.</text>
</comment>
<evidence type="ECO:0000313" key="1">
    <source>
        <dbReference type="EMBL" id="MBD1394257.1"/>
    </source>
</evidence>
<sequence length="154" mass="17998">MRYAWNGYDFKALFGVTARRDSDPFIAWADVKDSLEQDFKDEDGIIKDLAEPKFKPREFTMKLALIANGREDFFYKYEAFQTVVTAPGLHELYRAENNRFYQVYFKKQTNLTTLTQLDALRVGIMFDLVLGELNPLANIVRVYLVDDQDRFLTA</sequence>
<keyword evidence="2" id="KW-1185">Reference proteome</keyword>
<dbReference type="Proteomes" id="UP000619078">
    <property type="component" value="Unassembled WGS sequence"/>
</dbReference>
<dbReference type="RefSeq" id="WP_191163993.1">
    <property type="nucleotide sequence ID" value="NZ_JACWMX010000005.1"/>
</dbReference>